<dbReference type="Proteomes" id="UP000548476">
    <property type="component" value="Unassembled WGS sequence"/>
</dbReference>
<feature type="region of interest" description="Disordered" evidence="1">
    <location>
        <begin position="101"/>
        <end position="196"/>
    </location>
</feature>
<evidence type="ECO:0000313" key="2">
    <source>
        <dbReference type="EMBL" id="MBB6039998.1"/>
    </source>
</evidence>
<sequence length="435" mass="48061">MTASPASTTGTSASRLSYREIGDRHREGQALNNLGLALAAGKPPAKQRPCSVRNSSRPELQSAVVTGGVRFRRPLRLSRAPARHSTPAACLCRFEPLGRVRHRRPAPRPSRDRRTAPRLGRPPFRRRSDRACRSGRAHRPDPAADSSPAPRHWPTPRDPRGPARRPCAPDREHRPRPTLTRPRQARRTERPAHRCSRAPACLHREHIMSPEQLQVLLGAARTFAARHTGAAPEITYTHWNAAARLRSTGRRALVRTGDDHDLPGGGEAVLIAVARHTLTRQDTAMPPEPRSLADTSDDTLTALITALASYLDHRTTARLHHTRGLRTWSAEQQADADRSLTEATRLLATSTSSDAVLKAAAGSTSPPPWSPGAVAAHRQAAARLRARAARPQHRPVWRVHEDDRHRTHPGQETPSFSRNPSRSEAATQLVEQQRR</sequence>
<accession>A0A841G253</accession>
<feature type="region of interest" description="Disordered" evidence="1">
    <location>
        <begin position="1"/>
        <end position="27"/>
    </location>
</feature>
<keyword evidence="3" id="KW-1185">Reference proteome</keyword>
<feature type="compositionally biased region" description="Polar residues" evidence="1">
    <location>
        <begin position="410"/>
        <end position="435"/>
    </location>
</feature>
<feature type="compositionally biased region" description="Basic residues" evidence="1">
    <location>
        <begin position="123"/>
        <end position="137"/>
    </location>
</feature>
<feature type="compositionally biased region" description="Low complexity" evidence="1">
    <location>
        <begin position="143"/>
        <end position="152"/>
    </location>
</feature>
<gene>
    <name evidence="2" type="ORF">HNR73_007897</name>
</gene>
<name>A0A841G253_9ACTN</name>
<comment type="caution">
    <text evidence="2">The sequence shown here is derived from an EMBL/GenBank/DDBJ whole genome shotgun (WGS) entry which is preliminary data.</text>
</comment>
<dbReference type="EMBL" id="JACHGT010000029">
    <property type="protein sequence ID" value="MBB6039998.1"/>
    <property type="molecule type" value="Genomic_DNA"/>
</dbReference>
<feature type="compositionally biased region" description="Basic residues" evidence="1">
    <location>
        <begin position="385"/>
        <end position="397"/>
    </location>
</feature>
<evidence type="ECO:0000256" key="1">
    <source>
        <dbReference type="SAM" id="MobiDB-lite"/>
    </source>
</evidence>
<organism evidence="2 3">
    <name type="scientific">Phytomonospora endophytica</name>
    <dbReference type="NCBI Taxonomy" id="714109"/>
    <lineage>
        <taxon>Bacteria</taxon>
        <taxon>Bacillati</taxon>
        <taxon>Actinomycetota</taxon>
        <taxon>Actinomycetes</taxon>
        <taxon>Micromonosporales</taxon>
        <taxon>Micromonosporaceae</taxon>
        <taxon>Phytomonospora</taxon>
    </lineage>
</organism>
<dbReference type="AlphaFoldDB" id="A0A841G253"/>
<evidence type="ECO:0000313" key="3">
    <source>
        <dbReference type="Proteomes" id="UP000548476"/>
    </source>
</evidence>
<feature type="compositionally biased region" description="Basic and acidic residues" evidence="1">
    <location>
        <begin position="17"/>
        <end position="27"/>
    </location>
</feature>
<reference evidence="2 3" key="1">
    <citation type="submission" date="2020-08" db="EMBL/GenBank/DDBJ databases">
        <title>Genomic Encyclopedia of Type Strains, Phase IV (KMG-IV): sequencing the most valuable type-strain genomes for metagenomic binning, comparative biology and taxonomic classification.</title>
        <authorList>
            <person name="Goeker M."/>
        </authorList>
    </citation>
    <scope>NUCLEOTIDE SEQUENCE [LARGE SCALE GENOMIC DNA]</scope>
    <source>
        <strain evidence="2 3">YIM 65646</strain>
    </source>
</reference>
<proteinExistence type="predicted"/>
<protein>
    <submittedName>
        <fullName evidence="2">Uncharacterized protein</fullName>
    </submittedName>
</protein>
<feature type="compositionally biased region" description="Low complexity" evidence="1">
    <location>
        <begin position="1"/>
        <end position="14"/>
    </location>
</feature>
<feature type="region of interest" description="Disordered" evidence="1">
    <location>
        <begin position="385"/>
        <end position="435"/>
    </location>
</feature>
<feature type="compositionally biased region" description="Basic and acidic residues" evidence="1">
    <location>
        <begin position="155"/>
        <end position="175"/>
    </location>
</feature>